<protein>
    <submittedName>
        <fullName evidence="1">Uncharacterized protein</fullName>
    </submittedName>
</protein>
<dbReference type="AlphaFoldDB" id="A0A4Z1I4B5"/>
<accession>A0A4Z1I4B5</accession>
<evidence type="ECO:0000313" key="2">
    <source>
        <dbReference type="Proteomes" id="UP000297527"/>
    </source>
</evidence>
<keyword evidence="2" id="KW-1185">Reference proteome</keyword>
<dbReference type="OrthoDB" id="10381099at2759"/>
<comment type="caution">
    <text evidence="1">The sequence shown here is derived from an EMBL/GenBank/DDBJ whole genome shotgun (WGS) entry which is preliminary data.</text>
</comment>
<reference evidence="1 2" key="1">
    <citation type="submission" date="2017-12" db="EMBL/GenBank/DDBJ databases">
        <title>Comparative genomics of Botrytis spp.</title>
        <authorList>
            <person name="Valero-Jimenez C.A."/>
            <person name="Tapia P."/>
            <person name="Veloso J."/>
            <person name="Silva-Moreno E."/>
            <person name="Staats M."/>
            <person name="Valdes J.H."/>
            <person name="Van Kan J.A.L."/>
        </authorList>
    </citation>
    <scope>NUCLEOTIDE SEQUENCE [LARGE SCALE GENOMIC DNA]</scope>
    <source>
        <strain evidence="1 2">MUCL11595</strain>
    </source>
</reference>
<dbReference type="EMBL" id="PQXN01000159">
    <property type="protein sequence ID" value="TGO51537.1"/>
    <property type="molecule type" value="Genomic_DNA"/>
</dbReference>
<organism evidence="1 2">
    <name type="scientific">Botryotinia convoluta</name>
    <dbReference type="NCBI Taxonomy" id="54673"/>
    <lineage>
        <taxon>Eukaryota</taxon>
        <taxon>Fungi</taxon>
        <taxon>Dikarya</taxon>
        <taxon>Ascomycota</taxon>
        <taxon>Pezizomycotina</taxon>
        <taxon>Leotiomycetes</taxon>
        <taxon>Helotiales</taxon>
        <taxon>Sclerotiniaceae</taxon>
        <taxon>Botryotinia</taxon>
    </lineage>
</organism>
<sequence>MEGFGPQRPILHLISDHSQGSRLLKLRRLSTGSIAILAADYGSPEVFSIYCYVYLKAGFCQLFLTSSSSNVTSLLKPTSKK</sequence>
<name>A0A4Z1I4B5_9HELO</name>
<proteinExistence type="predicted"/>
<gene>
    <name evidence="1" type="ORF">BCON_0159g00140</name>
</gene>
<dbReference type="Proteomes" id="UP000297527">
    <property type="component" value="Unassembled WGS sequence"/>
</dbReference>
<evidence type="ECO:0000313" key="1">
    <source>
        <dbReference type="EMBL" id="TGO51537.1"/>
    </source>
</evidence>